<sequence>MTKLEDTNSEVFFHSFLRTGLWFSKPGLRQFHSVVRVVLHLLVFSSFLGNCPTGYRYPRPSLVHCWWRCCRVGGECIVGFFACTSICVSQPFSPLFHLAFNNANGYKLKRAHQELDTLEMSRENFGIE</sequence>
<reference evidence="1 2" key="1">
    <citation type="journal article" date="2014" name="Science">
        <title>Plant genetics. Early allopolyploid evolution in the post-Neolithic Brassica napus oilseed genome.</title>
        <authorList>
            <person name="Chalhoub B."/>
            <person name="Denoeud F."/>
            <person name="Liu S."/>
            <person name="Parkin I.A."/>
            <person name="Tang H."/>
            <person name="Wang X."/>
            <person name="Chiquet J."/>
            <person name="Belcram H."/>
            <person name="Tong C."/>
            <person name="Samans B."/>
            <person name="Correa M."/>
            <person name="Da Silva C."/>
            <person name="Just J."/>
            <person name="Falentin C."/>
            <person name="Koh C.S."/>
            <person name="Le Clainche I."/>
            <person name="Bernard M."/>
            <person name="Bento P."/>
            <person name="Noel B."/>
            <person name="Labadie K."/>
            <person name="Alberti A."/>
            <person name="Charles M."/>
            <person name="Arnaud D."/>
            <person name="Guo H."/>
            <person name="Daviaud C."/>
            <person name="Alamery S."/>
            <person name="Jabbari K."/>
            <person name="Zhao M."/>
            <person name="Edger P.P."/>
            <person name="Chelaifa H."/>
            <person name="Tack D."/>
            <person name="Lassalle G."/>
            <person name="Mestiri I."/>
            <person name="Schnel N."/>
            <person name="Le Paslier M.C."/>
            <person name="Fan G."/>
            <person name="Renault V."/>
            <person name="Bayer P.E."/>
            <person name="Golicz A.A."/>
            <person name="Manoli S."/>
            <person name="Lee T.H."/>
            <person name="Thi V.H."/>
            <person name="Chalabi S."/>
            <person name="Hu Q."/>
            <person name="Fan C."/>
            <person name="Tollenaere R."/>
            <person name="Lu Y."/>
            <person name="Battail C."/>
            <person name="Shen J."/>
            <person name="Sidebottom C.H."/>
            <person name="Wang X."/>
            <person name="Canaguier A."/>
            <person name="Chauveau A."/>
            <person name="Berard A."/>
            <person name="Deniot G."/>
            <person name="Guan M."/>
            <person name="Liu Z."/>
            <person name="Sun F."/>
            <person name="Lim Y.P."/>
            <person name="Lyons E."/>
            <person name="Town C.D."/>
            <person name="Bancroft I."/>
            <person name="Wang X."/>
            <person name="Meng J."/>
            <person name="Ma J."/>
            <person name="Pires J.C."/>
            <person name="King G.J."/>
            <person name="Brunel D."/>
            <person name="Delourme R."/>
            <person name="Renard M."/>
            <person name="Aury J.M."/>
            <person name="Adams K.L."/>
            <person name="Batley J."/>
            <person name="Snowdon R.J."/>
            <person name="Tost J."/>
            <person name="Edwards D."/>
            <person name="Zhou Y."/>
            <person name="Hua W."/>
            <person name="Sharpe A.G."/>
            <person name="Paterson A.H."/>
            <person name="Guan C."/>
            <person name="Wincker P."/>
        </authorList>
    </citation>
    <scope>NUCLEOTIDE SEQUENCE [LARGE SCALE GENOMIC DNA]</scope>
    <source>
        <strain evidence="2">cv. Darmor-bzh</strain>
    </source>
</reference>
<dbReference type="AlphaFoldDB" id="A0A078IE27"/>
<gene>
    <name evidence="1" type="primary">BnaA01g13410D</name>
    <name evidence="1" type="ORF">GSBRNA2T00087839001</name>
</gene>
<accession>A0A078IE27</accession>
<dbReference type="Proteomes" id="UP000028999">
    <property type="component" value="Unassembled WGS sequence"/>
</dbReference>
<dbReference type="Gramene" id="CDY47624">
    <property type="protein sequence ID" value="CDY47624"/>
    <property type="gene ID" value="GSBRNA2T00087839001"/>
</dbReference>
<evidence type="ECO:0000313" key="1">
    <source>
        <dbReference type="EMBL" id="CDY47624.1"/>
    </source>
</evidence>
<keyword evidence="2" id="KW-1185">Reference proteome</keyword>
<name>A0A078IE27_BRANA</name>
<organism evidence="1 2">
    <name type="scientific">Brassica napus</name>
    <name type="common">Rape</name>
    <dbReference type="NCBI Taxonomy" id="3708"/>
    <lineage>
        <taxon>Eukaryota</taxon>
        <taxon>Viridiplantae</taxon>
        <taxon>Streptophyta</taxon>
        <taxon>Embryophyta</taxon>
        <taxon>Tracheophyta</taxon>
        <taxon>Spermatophyta</taxon>
        <taxon>Magnoliopsida</taxon>
        <taxon>eudicotyledons</taxon>
        <taxon>Gunneridae</taxon>
        <taxon>Pentapetalae</taxon>
        <taxon>rosids</taxon>
        <taxon>malvids</taxon>
        <taxon>Brassicales</taxon>
        <taxon>Brassicaceae</taxon>
        <taxon>Brassiceae</taxon>
        <taxon>Brassica</taxon>
    </lineage>
</organism>
<dbReference type="PaxDb" id="3708-A0A078IE27"/>
<protein>
    <submittedName>
        <fullName evidence="1">BnaA01g13410D protein</fullName>
    </submittedName>
</protein>
<evidence type="ECO:0000313" key="2">
    <source>
        <dbReference type="Proteomes" id="UP000028999"/>
    </source>
</evidence>
<dbReference type="EMBL" id="LK032726">
    <property type="protein sequence ID" value="CDY47624.1"/>
    <property type="molecule type" value="Genomic_DNA"/>
</dbReference>
<proteinExistence type="predicted"/>